<reference evidence="14" key="2">
    <citation type="submission" date="2025-09" db="UniProtKB">
        <authorList>
            <consortium name="Ensembl"/>
        </authorList>
    </citation>
    <scope>IDENTIFICATION</scope>
</reference>
<protein>
    <submittedName>
        <fullName evidence="14">Olfactory receptor C family, h1</fullName>
    </submittedName>
</protein>
<feature type="transmembrane region" description="Helical" evidence="12">
    <location>
        <begin position="552"/>
        <end position="573"/>
    </location>
</feature>
<name>A0A3Q4G2I8_NEOBR</name>
<dbReference type="FunFam" id="2.10.50.30:FF:000002">
    <property type="entry name" value="Vomeronasal 2 receptor, h1"/>
    <property type="match status" value="1"/>
</dbReference>
<dbReference type="GO" id="GO:0005886">
    <property type="term" value="C:plasma membrane"/>
    <property type="evidence" value="ECO:0007669"/>
    <property type="project" value="UniProtKB-SubCell"/>
</dbReference>
<dbReference type="InterPro" id="IPR038550">
    <property type="entry name" value="GPCR_3_9-Cys_sf"/>
</dbReference>
<evidence type="ECO:0000256" key="11">
    <source>
        <dbReference type="ARBA" id="ARBA00023224"/>
    </source>
</evidence>
<keyword evidence="5" id="KW-0732">Signal</keyword>
<dbReference type="Gene3D" id="3.40.50.2300">
    <property type="match status" value="4"/>
</dbReference>
<evidence type="ECO:0000259" key="13">
    <source>
        <dbReference type="PROSITE" id="PS50259"/>
    </source>
</evidence>
<dbReference type="Ensembl" id="ENSNBRT00000002577.1">
    <property type="protein sequence ID" value="ENSNBRP00000002485.1"/>
    <property type="gene ID" value="ENSNBRG00000001667.1"/>
</dbReference>
<organism evidence="14 15">
    <name type="scientific">Neolamprologus brichardi</name>
    <name type="common">Fairy cichlid</name>
    <name type="synonym">Lamprologus brichardi</name>
    <dbReference type="NCBI Taxonomy" id="32507"/>
    <lineage>
        <taxon>Eukaryota</taxon>
        <taxon>Metazoa</taxon>
        <taxon>Chordata</taxon>
        <taxon>Craniata</taxon>
        <taxon>Vertebrata</taxon>
        <taxon>Euteleostomi</taxon>
        <taxon>Actinopterygii</taxon>
        <taxon>Neopterygii</taxon>
        <taxon>Teleostei</taxon>
        <taxon>Neoteleostei</taxon>
        <taxon>Acanthomorphata</taxon>
        <taxon>Ovalentaria</taxon>
        <taxon>Cichlomorphae</taxon>
        <taxon>Cichliformes</taxon>
        <taxon>Cichlidae</taxon>
        <taxon>African cichlids</taxon>
        <taxon>Pseudocrenilabrinae</taxon>
        <taxon>Lamprologini</taxon>
        <taxon>Neolamprologus</taxon>
    </lineage>
</organism>
<keyword evidence="7" id="KW-0297">G-protein coupled receptor</keyword>
<feature type="transmembrane region" description="Helical" evidence="12">
    <location>
        <begin position="708"/>
        <end position="728"/>
    </location>
</feature>
<dbReference type="InterPro" id="IPR028082">
    <property type="entry name" value="Peripla_BP_I"/>
</dbReference>
<dbReference type="PANTHER" id="PTHR24061:SF538">
    <property type="entry name" value="OLFACTORY RECEPTOR C FAMILY, H1"/>
    <property type="match status" value="1"/>
</dbReference>
<evidence type="ECO:0000256" key="3">
    <source>
        <dbReference type="ARBA" id="ARBA00022475"/>
    </source>
</evidence>
<keyword evidence="8 12" id="KW-0472">Membrane</keyword>
<dbReference type="InterPro" id="IPR017978">
    <property type="entry name" value="GPCR_3_C"/>
</dbReference>
<dbReference type="Gene3D" id="2.10.50.30">
    <property type="entry name" value="GPCR, family 3, nine cysteines domain"/>
    <property type="match status" value="1"/>
</dbReference>
<dbReference type="FunFam" id="3.40.50.2300:FF:000016">
    <property type="entry name" value="Taste 1 receptor member 2"/>
    <property type="match status" value="1"/>
</dbReference>
<evidence type="ECO:0000256" key="8">
    <source>
        <dbReference type="ARBA" id="ARBA00023136"/>
    </source>
</evidence>
<dbReference type="InterPro" id="IPR017979">
    <property type="entry name" value="GPCR_3_CS"/>
</dbReference>
<evidence type="ECO:0000313" key="14">
    <source>
        <dbReference type="Ensembl" id="ENSNBRP00000002485.1"/>
    </source>
</evidence>
<dbReference type="FunFam" id="3.40.50.2300:FF:000067">
    <property type="entry name" value="Olfactory receptor C family, h1"/>
    <property type="match status" value="1"/>
</dbReference>
<evidence type="ECO:0000256" key="7">
    <source>
        <dbReference type="ARBA" id="ARBA00023040"/>
    </source>
</evidence>
<evidence type="ECO:0000256" key="1">
    <source>
        <dbReference type="ARBA" id="ARBA00004651"/>
    </source>
</evidence>
<keyword evidence="6 12" id="KW-1133">Transmembrane helix</keyword>
<dbReference type="Proteomes" id="UP000261580">
    <property type="component" value="Unassembled WGS sequence"/>
</dbReference>
<dbReference type="PROSITE" id="PS50259">
    <property type="entry name" value="G_PROTEIN_RECEP_F3_4"/>
    <property type="match status" value="1"/>
</dbReference>
<evidence type="ECO:0000256" key="6">
    <source>
        <dbReference type="ARBA" id="ARBA00022989"/>
    </source>
</evidence>
<accession>A0A3Q4G2I8</accession>
<dbReference type="InterPro" id="IPR004073">
    <property type="entry name" value="GPCR_3_vmron_rcpt_2"/>
</dbReference>
<feature type="transmembrane region" description="Helical" evidence="12">
    <location>
        <begin position="630"/>
        <end position="653"/>
    </location>
</feature>
<dbReference type="InterPro" id="IPR011500">
    <property type="entry name" value="GPCR_3_9-Cys_dom"/>
</dbReference>
<dbReference type="Pfam" id="PF01094">
    <property type="entry name" value="ANF_receptor"/>
    <property type="match status" value="1"/>
</dbReference>
<feature type="domain" description="G-protein coupled receptors family 3 profile" evidence="13">
    <location>
        <begin position="515"/>
        <end position="778"/>
    </location>
</feature>
<dbReference type="SUPFAM" id="SSF53822">
    <property type="entry name" value="Periplasmic binding protein-like I"/>
    <property type="match status" value="1"/>
</dbReference>
<evidence type="ECO:0000256" key="9">
    <source>
        <dbReference type="ARBA" id="ARBA00023170"/>
    </source>
</evidence>
<dbReference type="GO" id="GO:0004930">
    <property type="term" value="F:G protein-coupled receptor activity"/>
    <property type="evidence" value="ECO:0007669"/>
    <property type="project" value="UniProtKB-KW"/>
</dbReference>
<dbReference type="Pfam" id="PF07562">
    <property type="entry name" value="NCD3G"/>
    <property type="match status" value="1"/>
</dbReference>
<dbReference type="CDD" id="cd15283">
    <property type="entry name" value="7tmC_V2R_pheromone"/>
    <property type="match status" value="1"/>
</dbReference>
<dbReference type="GeneTree" id="ENSGT01050000244874"/>
<evidence type="ECO:0000256" key="2">
    <source>
        <dbReference type="ARBA" id="ARBA00007242"/>
    </source>
</evidence>
<keyword evidence="9" id="KW-0675">Receptor</keyword>
<dbReference type="InterPro" id="IPR001828">
    <property type="entry name" value="ANF_lig-bd_rcpt"/>
</dbReference>
<evidence type="ECO:0000256" key="10">
    <source>
        <dbReference type="ARBA" id="ARBA00023180"/>
    </source>
</evidence>
<keyword evidence="10" id="KW-0325">Glycoprotein</keyword>
<dbReference type="AlphaFoldDB" id="A0A3Q4G2I8"/>
<evidence type="ECO:0000256" key="4">
    <source>
        <dbReference type="ARBA" id="ARBA00022692"/>
    </source>
</evidence>
<feature type="transmembrane region" description="Helical" evidence="12">
    <location>
        <begin position="585"/>
        <end position="609"/>
    </location>
</feature>
<proteinExistence type="inferred from homology"/>
<keyword evidence="4 12" id="KW-0812">Transmembrane</keyword>
<evidence type="ECO:0000256" key="12">
    <source>
        <dbReference type="SAM" id="Phobius"/>
    </source>
</evidence>
<dbReference type="PROSITE" id="PS00981">
    <property type="entry name" value="G_PROTEIN_RECEP_F3_3"/>
    <property type="match status" value="1"/>
</dbReference>
<keyword evidence="3" id="KW-1003">Cell membrane</keyword>
<dbReference type="InterPro" id="IPR000337">
    <property type="entry name" value="GPCR_3"/>
</dbReference>
<dbReference type="PRINTS" id="PR01535">
    <property type="entry name" value="VOMERONASL2R"/>
</dbReference>
<dbReference type="PANTHER" id="PTHR24061">
    <property type="entry name" value="CALCIUM-SENSING RECEPTOR-RELATED"/>
    <property type="match status" value="1"/>
</dbReference>
<comment type="similarity">
    <text evidence="2">Belongs to the G-protein coupled receptor 3 family.</text>
</comment>
<reference evidence="14" key="1">
    <citation type="submission" date="2025-08" db="UniProtKB">
        <authorList>
            <consortium name="Ensembl"/>
        </authorList>
    </citation>
    <scope>IDENTIFICATION</scope>
</reference>
<evidence type="ECO:0000256" key="5">
    <source>
        <dbReference type="ARBA" id="ARBA00022729"/>
    </source>
</evidence>
<keyword evidence="11" id="KW-0807">Transducer</keyword>
<dbReference type="Pfam" id="PF00003">
    <property type="entry name" value="7tm_3"/>
    <property type="match status" value="1"/>
</dbReference>
<feature type="transmembrane region" description="Helical" evidence="12">
    <location>
        <begin position="673"/>
        <end position="696"/>
    </location>
</feature>
<feature type="transmembrane region" description="Helical" evidence="12">
    <location>
        <begin position="740"/>
        <end position="764"/>
    </location>
</feature>
<comment type="subcellular location">
    <subcellularLocation>
        <location evidence="1">Cell membrane</location>
        <topology evidence="1">Multi-pass membrane protein</topology>
    </subcellularLocation>
</comment>
<dbReference type="InterPro" id="IPR000068">
    <property type="entry name" value="GPCR_3_Ca_sens_rcpt-rel"/>
</dbReference>
<feature type="transmembrane region" description="Helical" evidence="12">
    <location>
        <begin position="518"/>
        <end position="540"/>
    </location>
</feature>
<keyword evidence="15" id="KW-1185">Reference proteome</keyword>
<sequence length="779" mass="85528">MLGSPEVPLLTKKGDITIGGAFSIHSQISKPSFSLTHTPEPLTCSRINLREFRFAQTMIFAVEEINNSSTLLPNISVGYKIFDSCGSTLPSTRAVMGLLNGQERTAEKTCSSHSSVHVIIGASESSSTIVMLQICGTFQIPVISHFATCACLSNRKDYPSFFRTIPSDYYQSRALAKLVKYFGWTWVGAVRSDNDYGNNGMATFITAASQEGVCVEYSEAISRTDSSEEVARVIEVIRSGSARVLIAFLAQGEMDILLEEALKQNLTGLQWVGSESWITASHLTTKRYSGILTGSLGFTIRKAKIAGLREFLLQVNPSQDPQNKDINNPFTDVSQLRISNNVYKAVYAIAHAMHNLLNCGQSAKIVKHLQDVNFTLQSGEKVYFDENGDPSAMYELVNWQRNQAGDIIFVAVGSYDASLPNEIQLAINGINITWVKCMFKPLSVCSESCPPGFRQAAIKGKPICCFSCIACAAGEISNTNNSAVCLPCPLECWSNEDRSQCVPKVIEFLSFGETMGGLLAAFSLFGASLTLAVSCVFFRLRHTPLVKASNSELSFLLLFSLTLCFLCSLTFIGQPTEWSCMLRHTAFGASFALCMSCILAKTITVVIAFKATRPAKTVPQCSAALQRTSVLSCTLLQLLICVLWLIFAPPFPYKNTVHATEKIILECNLGSPLGFWAVLGYIGLLSLLCFILAFLSRKLPDNFNEAKFITFSMLIFCAVWVTFIPAYVSSPGKFTVAVEIFAILASSFGLFFSIFAPKCYILLVKPERNTKRHMMGRNH</sequence>
<evidence type="ECO:0000313" key="15">
    <source>
        <dbReference type="Proteomes" id="UP000261580"/>
    </source>
</evidence>
<dbReference type="PRINTS" id="PR00248">
    <property type="entry name" value="GPCRMGR"/>
</dbReference>